<accession>A0A2R7UEJ0</accession>
<keyword evidence="3" id="KW-0560">Oxidoreductase</keyword>
<organism evidence="4 5">
    <name type="scientific">Pseudomonas plecoglossicida</name>
    <dbReference type="NCBI Taxonomy" id="70775"/>
    <lineage>
        <taxon>Bacteria</taxon>
        <taxon>Pseudomonadati</taxon>
        <taxon>Pseudomonadota</taxon>
        <taxon>Gammaproteobacteria</taxon>
        <taxon>Pseudomonadales</taxon>
        <taxon>Pseudomonadaceae</taxon>
        <taxon>Pseudomonas</taxon>
    </lineage>
</organism>
<dbReference type="GO" id="GO:0050660">
    <property type="term" value="F:flavin adenine dinucleotide binding"/>
    <property type="evidence" value="ECO:0007669"/>
    <property type="project" value="InterPro"/>
</dbReference>
<name>A0A2R7UEJ0_PSEDL</name>
<comment type="caution">
    <text evidence="4">The sequence shown here is derived from an EMBL/GenBank/DDBJ whole genome shotgun (WGS) entry which is preliminary data.</text>
</comment>
<dbReference type="PANTHER" id="PTHR43884">
    <property type="entry name" value="ACYL-COA DEHYDROGENASE"/>
    <property type="match status" value="1"/>
</dbReference>
<proteinExistence type="predicted"/>
<dbReference type="Gene3D" id="1.10.540.10">
    <property type="entry name" value="Acyl-CoA dehydrogenase/oxidase, N-terminal domain"/>
    <property type="match status" value="1"/>
</dbReference>
<sequence length="381" mass="40503">MPLSLLHNARQTLQRFAPDFAKLLTELPFEQREAADSPVVDWFKHTGPVALLVPKAGGGLGASACEALQVQLALGALSPSLAVASTMHQFSVASLVAVAARGAGAEGLLLSAIAKQRLLLASGFAEGVPGGGILDAGMEAVQLADGVRLSGSKQPCSLSNSMDLLTASYSRTSEDGEELMIALIPASAPGISRHPFWGNSALAAAQSQELRLEDVYVSDKMIFSAGLKSQLGDVQTIGFIWFELLISASYLGACMGLVERAIDERRWSDQQRVQLACQLQLCLSALEGLAHEVEHLQCDADDLLARLLLTRYGIEQQLASASDLAHQMLGGLSFIRSNQGCDWLASTRGLQFHPPGRFSMTANLDRYLQGATFSIANGVTP</sequence>
<dbReference type="InterPro" id="IPR037069">
    <property type="entry name" value="AcylCoA_DH/ox_N_sf"/>
</dbReference>
<evidence type="ECO:0000313" key="5">
    <source>
        <dbReference type="Proteomes" id="UP000244874"/>
    </source>
</evidence>
<gene>
    <name evidence="4" type="ORF">DBB42_19215</name>
</gene>
<dbReference type="InterPro" id="IPR046373">
    <property type="entry name" value="Acyl-CoA_Oxase/DH_mid-dom_sf"/>
</dbReference>
<reference evidence="4 5" key="1">
    <citation type="submission" date="2018-04" db="EMBL/GenBank/DDBJ databases">
        <authorList>
            <person name="Go L.Y."/>
            <person name="Mitchell J.A."/>
        </authorList>
    </citation>
    <scope>NUCLEOTIDE SEQUENCE [LARGE SCALE GENOMIC DNA]</scope>
    <source>
        <strain evidence="4 5">KCJK7865</strain>
    </source>
</reference>
<evidence type="ECO:0000256" key="2">
    <source>
        <dbReference type="ARBA" id="ARBA00022827"/>
    </source>
</evidence>
<dbReference type="Gene3D" id="2.40.110.10">
    <property type="entry name" value="Butyryl-CoA Dehydrogenase, subunit A, domain 2"/>
    <property type="match status" value="1"/>
</dbReference>
<evidence type="ECO:0000256" key="3">
    <source>
        <dbReference type="ARBA" id="ARBA00023002"/>
    </source>
</evidence>
<evidence type="ECO:0000256" key="1">
    <source>
        <dbReference type="ARBA" id="ARBA00022630"/>
    </source>
</evidence>
<dbReference type="EMBL" id="QANO01000141">
    <property type="protein sequence ID" value="PTU50617.1"/>
    <property type="molecule type" value="Genomic_DNA"/>
</dbReference>
<evidence type="ECO:0000313" key="4">
    <source>
        <dbReference type="EMBL" id="PTU50617.1"/>
    </source>
</evidence>
<dbReference type="SUPFAM" id="SSF56645">
    <property type="entry name" value="Acyl-CoA dehydrogenase NM domain-like"/>
    <property type="match status" value="1"/>
</dbReference>
<keyword evidence="1" id="KW-0285">Flavoprotein</keyword>
<dbReference type="InterPro" id="IPR009100">
    <property type="entry name" value="AcylCoA_DH/oxidase_NM_dom_sf"/>
</dbReference>
<protein>
    <submittedName>
        <fullName evidence="4">Isobutylamine N-hydroxylase</fullName>
    </submittedName>
</protein>
<dbReference type="GO" id="GO:0003995">
    <property type="term" value="F:acyl-CoA dehydrogenase activity"/>
    <property type="evidence" value="ECO:0007669"/>
    <property type="project" value="TreeGrafter"/>
</dbReference>
<dbReference type="Proteomes" id="UP000244874">
    <property type="component" value="Unassembled WGS sequence"/>
</dbReference>
<dbReference type="RefSeq" id="WP_108481219.1">
    <property type="nucleotide sequence ID" value="NZ_QANO01000141.1"/>
</dbReference>
<dbReference type="PANTHER" id="PTHR43884:SF20">
    <property type="entry name" value="ACYL-COA DEHYDROGENASE FADE28"/>
    <property type="match status" value="1"/>
</dbReference>
<dbReference type="AlphaFoldDB" id="A0A2R7UEJ0"/>
<keyword evidence="2" id="KW-0274">FAD</keyword>